<keyword evidence="4" id="KW-1185">Reference proteome</keyword>
<evidence type="ECO:0008006" key="5">
    <source>
        <dbReference type="Google" id="ProtNLM"/>
    </source>
</evidence>
<evidence type="ECO:0000313" key="4">
    <source>
        <dbReference type="Proteomes" id="UP001501588"/>
    </source>
</evidence>
<accession>A0ABP3PYY8</accession>
<evidence type="ECO:0000256" key="2">
    <source>
        <dbReference type="SAM" id="Phobius"/>
    </source>
</evidence>
<evidence type="ECO:0000313" key="3">
    <source>
        <dbReference type="EMBL" id="GAA0579326.1"/>
    </source>
</evidence>
<comment type="caution">
    <text evidence="3">The sequence shown here is derived from an EMBL/GenBank/DDBJ whole genome shotgun (WGS) entry which is preliminary data.</text>
</comment>
<feature type="transmembrane region" description="Helical" evidence="2">
    <location>
        <begin position="102"/>
        <end position="124"/>
    </location>
</feature>
<dbReference type="Proteomes" id="UP001501588">
    <property type="component" value="Unassembled WGS sequence"/>
</dbReference>
<gene>
    <name evidence="3" type="ORF">GCM10009416_17160</name>
</gene>
<dbReference type="EMBL" id="BAAAFZ010000019">
    <property type="protein sequence ID" value="GAA0579326.1"/>
    <property type="molecule type" value="Genomic_DNA"/>
</dbReference>
<feature type="region of interest" description="Disordered" evidence="1">
    <location>
        <begin position="1"/>
        <end position="28"/>
    </location>
</feature>
<protein>
    <recommendedName>
        <fullName evidence="5">DUF4267 domain-containing protein</fullName>
    </recommendedName>
</protein>
<dbReference type="RefSeq" id="WP_343894816.1">
    <property type="nucleotide sequence ID" value="NZ_BAAAFZ010000019.1"/>
</dbReference>
<reference evidence="4" key="1">
    <citation type="journal article" date="2019" name="Int. J. Syst. Evol. Microbiol.">
        <title>The Global Catalogue of Microorganisms (GCM) 10K type strain sequencing project: providing services to taxonomists for standard genome sequencing and annotation.</title>
        <authorList>
            <consortium name="The Broad Institute Genomics Platform"/>
            <consortium name="The Broad Institute Genome Sequencing Center for Infectious Disease"/>
            <person name="Wu L."/>
            <person name="Ma J."/>
        </authorList>
    </citation>
    <scope>NUCLEOTIDE SEQUENCE [LARGE SCALE GENOMIC DNA]</scope>
    <source>
        <strain evidence="4">JCM 9933</strain>
    </source>
</reference>
<feature type="transmembrane region" description="Helical" evidence="2">
    <location>
        <begin position="71"/>
        <end position="90"/>
    </location>
</feature>
<keyword evidence="2" id="KW-0472">Membrane</keyword>
<keyword evidence="2" id="KW-1133">Transmembrane helix</keyword>
<feature type="transmembrane region" description="Helical" evidence="2">
    <location>
        <begin position="130"/>
        <end position="152"/>
    </location>
</feature>
<sequence length="161" mass="16568">MARITRRFPPGPLAASPAVPPAPESMPAPAATKRRAALAVAVLLAVTAAHLAADGEASARAVAADPELARLLRAMAVLKASMAGAAVWLADRLLRQPLPAGLAAGLVLAVAAMAAAPVLMWHVAHVGTGALLFHAGMALLLLLGWRPAEAWLARRSRARRL</sequence>
<name>A0ABP3PYY8_9PROT</name>
<organism evidence="3 4">
    <name type="scientific">Craurococcus roseus</name>
    <dbReference type="NCBI Taxonomy" id="77585"/>
    <lineage>
        <taxon>Bacteria</taxon>
        <taxon>Pseudomonadati</taxon>
        <taxon>Pseudomonadota</taxon>
        <taxon>Alphaproteobacteria</taxon>
        <taxon>Acetobacterales</taxon>
        <taxon>Acetobacteraceae</taxon>
        <taxon>Craurococcus</taxon>
    </lineage>
</organism>
<evidence type="ECO:0000256" key="1">
    <source>
        <dbReference type="SAM" id="MobiDB-lite"/>
    </source>
</evidence>
<keyword evidence="2" id="KW-0812">Transmembrane</keyword>
<proteinExistence type="predicted"/>